<dbReference type="OrthoDB" id="3874312at2"/>
<feature type="transmembrane region" description="Helical" evidence="8">
    <location>
        <begin position="466"/>
        <end position="484"/>
    </location>
</feature>
<dbReference type="Pfam" id="PF13515">
    <property type="entry name" value="FUSC_2"/>
    <property type="match status" value="1"/>
</dbReference>
<feature type="transmembrane region" description="Helical" evidence="8">
    <location>
        <begin position="105"/>
        <end position="127"/>
    </location>
</feature>
<evidence type="ECO:0000256" key="8">
    <source>
        <dbReference type="SAM" id="Phobius"/>
    </source>
</evidence>
<feature type="transmembrane region" description="Helical" evidence="8">
    <location>
        <begin position="435"/>
        <end position="454"/>
    </location>
</feature>
<feature type="transmembrane region" description="Helical" evidence="8">
    <location>
        <begin position="397"/>
        <end position="423"/>
    </location>
</feature>
<comment type="subcellular location">
    <subcellularLocation>
        <location evidence="1">Cell membrane</location>
        <topology evidence="1">Multi-pass membrane protein</topology>
    </subcellularLocation>
</comment>
<feature type="domain" description="Integral membrane bound transporter" evidence="9">
    <location>
        <begin position="353"/>
        <end position="479"/>
    </location>
</feature>
<dbReference type="EMBL" id="FONR01000021">
    <property type="protein sequence ID" value="SFG49447.1"/>
    <property type="molecule type" value="Genomic_DNA"/>
</dbReference>
<proteinExistence type="inferred from homology"/>
<feature type="transmembrane region" description="Helical" evidence="8">
    <location>
        <begin position="78"/>
        <end position="99"/>
    </location>
</feature>
<keyword evidence="5 8" id="KW-0472">Membrane</keyword>
<reference evidence="10 11" key="1">
    <citation type="submission" date="2016-10" db="EMBL/GenBank/DDBJ databases">
        <authorList>
            <person name="de Groot N.N."/>
        </authorList>
    </citation>
    <scope>NUCLEOTIDE SEQUENCE [LARGE SCALE GENOMIC DNA]</scope>
    <source>
        <strain evidence="10 11">OK461</strain>
    </source>
</reference>
<evidence type="ECO:0000256" key="7">
    <source>
        <dbReference type="SAM" id="MobiDB-lite"/>
    </source>
</evidence>
<evidence type="ECO:0000259" key="9">
    <source>
        <dbReference type="Pfam" id="PF13515"/>
    </source>
</evidence>
<comment type="similarity">
    <text evidence="6">Belongs to the YccS/YhfK family.</text>
</comment>
<dbReference type="Proteomes" id="UP000181942">
    <property type="component" value="Unassembled WGS sequence"/>
</dbReference>
<evidence type="ECO:0000313" key="11">
    <source>
        <dbReference type="Proteomes" id="UP000181942"/>
    </source>
</evidence>
<feature type="transmembrane region" description="Helical" evidence="8">
    <location>
        <begin position="134"/>
        <end position="152"/>
    </location>
</feature>
<organism evidence="10 11">
    <name type="scientific">Streptomyces mirabilis</name>
    <dbReference type="NCBI Taxonomy" id="68239"/>
    <lineage>
        <taxon>Bacteria</taxon>
        <taxon>Bacillati</taxon>
        <taxon>Actinomycetota</taxon>
        <taxon>Actinomycetes</taxon>
        <taxon>Kitasatosporales</taxon>
        <taxon>Streptomycetaceae</taxon>
        <taxon>Streptomyces</taxon>
    </lineage>
</organism>
<keyword evidence="2" id="KW-1003">Cell membrane</keyword>
<dbReference type="GO" id="GO:0005886">
    <property type="term" value="C:plasma membrane"/>
    <property type="evidence" value="ECO:0007669"/>
    <property type="project" value="UniProtKB-SubCell"/>
</dbReference>
<dbReference type="InterPro" id="IPR049453">
    <property type="entry name" value="Memb_transporter_dom"/>
</dbReference>
<keyword evidence="3 8" id="KW-0812">Transmembrane</keyword>
<evidence type="ECO:0000256" key="4">
    <source>
        <dbReference type="ARBA" id="ARBA00022989"/>
    </source>
</evidence>
<feature type="transmembrane region" description="Helical" evidence="8">
    <location>
        <begin position="21"/>
        <end position="41"/>
    </location>
</feature>
<evidence type="ECO:0000256" key="1">
    <source>
        <dbReference type="ARBA" id="ARBA00004651"/>
    </source>
</evidence>
<feature type="transmembrane region" description="Helical" evidence="8">
    <location>
        <begin position="47"/>
        <end position="66"/>
    </location>
</feature>
<dbReference type="RefSeq" id="WP_075032046.1">
    <property type="nucleotide sequence ID" value="NZ_FONR01000021.1"/>
</dbReference>
<feature type="region of interest" description="Disordered" evidence="7">
    <location>
        <begin position="293"/>
        <end position="321"/>
    </location>
</feature>
<evidence type="ECO:0000256" key="3">
    <source>
        <dbReference type="ARBA" id="ARBA00022692"/>
    </source>
</evidence>
<dbReference type="PANTHER" id="PTHR30509">
    <property type="entry name" value="P-HYDROXYBENZOIC ACID EFFLUX PUMP SUBUNIT-RELATED"/>
    <property type="match status" value="1"/>
</dbReference>
<feature type="transmembrane region" description="Helical" evidence="8">
    <location>
        <begin position="353"/>
        <end position="377"/>
    </location>
</feature>
<evidence type="ECO:0000313" key="10">
    <source>
        <dbReference type="EMBL" id="SFG49447.1"/>
    </source>
</evidence>
<evidence type="ECO:0000256" key="5">
    <source>
        <dbReference type="ARBA" id="ARBA00023136"/>
    </source>
</evidence>
<keyword evidence="4 8" id="KW-1133">Transmembrane helix</keyword>
<dbReference type="AlphaFoldDB" id="A0A1I2SEY4"/>
<protein>
    <submittedName>
        <fullName evidence="10">Uncharacterized membrane protein YccC</fullName>
    </submittedName>
</protein>
<name>A0A1I2SEY4_9ACTN</name>
<evidence type="ECO:0000256" key="6">
    <source>
        <dbReference type="ARBA" id="ARBA00043993"/>
    </source>
</evidence>
<accession>A0A1I2SEY4</accession>
<evidence type="ECO:0000256" key="2">
    <source>
        <dbReference type="ARBA" id="ARBA00022475"/>
    </source>
</evidence>
<sequence>MSRHHRTTLTRVLSPRGALTLHAVDGALLFALRAALAMALPAVPLVLSGRISLAVFPMLGAFTTTFGRNLPYRRRARVLAVAAAAMTMCVGLGATLAALTDPQAGGLGAAVVIVAMAVTAGLAKFLCDATRLSGLGAVLMLFSFAVAANGPAGRLTDVLVQTGLAATGAVTAWALALVGWVVHPDRPQRLAVAVALRDLADLLEPGGGADETGHTRHRATAAVLRAYQSLGLSPLTTDQRHGERSGTCVFLTDLAWSLLITSARRQTPDAPTARYLRVQARYLTVRYRRPPAPLPHPMFPSAPSADTAPGHPDEAGPAARRAAELTVGTGAGSPGHVAVLVVPAFRMALGTGLAGGLAAFLSFGHGYWAALSAAAVLHSVNVRSTLERALQRTLGTAAGLLIAFGVLATHPAPTALVALIVVFEFLLEYTVTRNYGLGVVFLTPLALLMSDLASPAPVGTLVHDRTLGSVLGILIGLACALLVVHGRPAARVERALAACGEASERAEQALADSAAVPHPAVQTQLAVAVVELREADTAAAGELYAADVDPAQLAAAEQRAYVLLERLHRTT</sequence>
<feature type="transmembrane region" description="Helical" evidence="8">
    <location>
        <begin position="158"/>
        <end position="182"/>
    </location>
</feature>
<dbReference type="PANTHER" id="PTHR30509:SF9">
    <property type="entry name" value="MULTIDRUG RESISTANCE PROTEIN MDTO"/>
    <property type="match status" value="1"/>
</dbReference>
<gene>
    <name evidence="10" type="ORF">SAMN02787118_121166</name>
</gene>